<evidence type="ECO:0000313" key="1">
    <source>
        <dbReference type="EMBL" id="KRM16111.1"/>
    </source>
</evidence>
<name>A0A0R1WEB2_9LACO</name>
<sequence>MKLTKEETEFLIELINEYADNHSVYDNVYRNEKGELSELDFNHQEIHEGLDIDKYKIISSLLDKLY</sequence>
<proteinExistence type="predicted"/>
<protein>
    <submittedName>
        <fullName evidence="1">Uncharacterized protein</fullName>
    </submittedName>
</protein>
<evidence type="ECO:0000313" key="2">
    <source>
        <dbReference type="Proteomes" id="UP000050973"/>
    </source>
</evidence>
<comment type="caution">
    <text evidence="1">The sequence shown here is derived from an EMBL/GenBank/DDBJ whole genome shotgun (WGS) entry which is preliminary data.</text>
</comment>
<reference evidence="1 2" key="1">
    <citation type="journal article" date="2015" name="Genome Announc.">
        <title>Expanding the biotechnology potential of lactobacilli through comparative genomics of 213 strains and associated genera.</title>
        <authorList>
            <person name="Sun Z."/>
            <person name="Harris H.M."/>
            <person name="McCann A."/>
            <person name="Guo C."/>
            <person name="Argimon S."/>
            <person name="Zhang W."/>
            <person name="Yang X."/>
            <person name="Jeffery I.B."/>
            <person name="Cooney J.C."/>
            <person name="Kagawa T.F."/>
            <person name="Liu W."/>
            <person name="Song Y."/>
            <person name="Salvetti E."/>
            <person name="Wrobel A."/>
            <person name="Rasinkangas P."/>
            <person name="Parkhill J."/>
            <person name="Rea M.C."/>
            <person name="O'Sullivan O."/>
            <person name="Ritari J."/>
            <person name="Douillard F.P."/>
            <person name="Paul Ross R."/>
            <person name="Yang R."/>
            <person name="Briner A.E."/>
            <person name="Felis G.E."/>
            <person name="de Vos W.M."/>
            <person name="Barrangou R."/>
            <person name="Klaenhammer T.R."/>
            <person name="Caufield P.W."/>
            <person name="Cui Y."/>
            <person name="Zhang H."/>
            <person name="O'Toole P.W."/>
        </authorList>
    </citation>
    <scope>NUCLEOTIDE SEQUENCE [LARGE SCALE GENOMIC DNA]</scope>
    <source>
        <strain evidence="1 2">DSM 4864</strain>
    </source>
</reference>
<dbReference type="EMBL" id="AZGE01000005">
    <property type="protein sequence ID" value="KRM16111.1"/>
    <property type="molecule type" value="Genomic_DNA"/>
</dbReference>
<dbReference type="AlphaFoldDB" id="A0A0R1WEB2"/>
<gene>
    <name evidence="1" type="ORF">FC49_GL001519</name>
</gene>
<organism evidence="1 2">
    <name type="scientific">Limosilactobacillus oris DSM 4864</name>
    <dbReference type="NCBI Taxonomy" id="1423779"/>
    <lineage>
        <taxon>Bacteria</taxon>
        <taxon>Bacillati</taxon>
        <taxon>Bacillota</taxon>
        <taxon>Bacilli</taxon>
        <taxon>Lactobacillales</taxon>
        <taxon>Lactobacillaceae</taxon>
        <taxon>Limosilactobacillus</taxon>
    </lineage>
</organism>
<dbReference type="Proteomes" id="UP000050973">
    <property type="component" value="Unassembled WGS sequence"/>
</dbReference>
<accession>A0A0R1WEB2</accession>